<organism evidence="2 3">
    <name type="scientific">Elysia marginata</name>
    <dbReference type="NCBI Taxonomy" id="1093978"/>
    <lineage>
        <taxon>Eukaryota</taxon>
        <taxon>Metazoa</taxon>
        <taxon>Spiralia</taxon>
        <taxon>Lophotrochozoa</taxon>
        <taxon>Mollusca</taxon>
        <taxon>Gastropoda</taxon>
        <taxon>Heterobranchia</taxon>
        <taxon>Euthyneura</taxon>
        <taxon>Panpulmonata</taxon>
        <taxon>Sacoglossa</taxon>
        <taxon>Placobranchoidea</taxon>
        <taxon>Plakobranchidae</taxon>
        <taxon>Elysia</taxon>
    </lineage>
</organism>
<comment type="caution">
    <text evidence="2">The sequence shown here is derived from an EMBL/GenBank/DDBJ whole genome shotgun (WGS) entry which is preliminary data.</text>
</comment>
<feature type="compositionally biased region" description="Acidic residues" evidence="1">
    <location>
        <begin position="1"/>
        <end position="15"/>
    </location>
</feature>
<sequence>MDEADGDATAPEENDPQPQPLGLFSGGYGGYAPSCLHQTLEERPGANVAQGLPGYEHLQDILVDSTQWQLARQVLSCLPDLQLNMDPQHMWKLFHKDATLWKNEKFIKFPYVDLFLYRADEDHVWPLTIWMKMITMKRKNSLPPKKGIFEGWPISIPHRPADALRELYPGRIVADCYSQIFHRRARERAHKQRIYIPCSMLRGIYPLVVRRLDGGGVVEERRLGSKLLSTFNTTYNGFLE</sequence>
<evidence type="ECO:0000256" key="1">
    <source>
        <dbReference type="SAM" id="MobiDB-lite"/>
    </source>
</evidence>
<protein>
    <submittedName>
        <fullName evidence="2">Lipopolysaccharide cholinephosphotransferase licD</fullName>
    </submittedName>
</protein>
<evidence type="ECO:0000313" key="2">
    <source>
        <dbReference type="EMBL" id="GFS06812.1"/>
    </source>
</evidence>
<name>A0AAV4I942_9GAST</name>
<proteinExistence type="predicted"/>
<reference evidence="2 3" key="1">
    <citation type="journal article" date="2021" name="Elife">
        <title>Chloroplast acquisition without the gene transfer in kleptoplastic sea slugs, Plakobranchus ocellatus.</title>
        <authorList>
            <person name="Maeda T."/>
            <person name="Takahashi S."/>
            <person name="Yoshida T."/>
            <person name="Shimamura S."/>
            <person name="Takaki Y."/>
            <person name="Nagai Y."/>
            <person name="Toyoda A."/>
            <person name="Suzuki Y."/>
            <person name="Arimoto A."/>
            <person name="Ishii H."/>
            <person name="Satoh N."/>
            <person name="Nishiyama T."/>
            <person name="Hasebe M."/>
            <person name="Maruyama T."/>
            <person name="Minagawa J."/>
            <person name="Obokata J."/>
            <person name="Shigenobu S."/>
        </authorList>
    </citation>
    <scope>NUCLEOTIDE SEQUENCE [LARGE SCALE GENOMIC DNA]</scope>
</reference>
<gene>
    <name evidence="2" type="ORF">ElyMa_001234700</name>
</gene>
<accession>A0AAV4I942</accession>
<dbReference type="EMBL" id="BMAT01002425">
    <property type="protein sequence ID" value="GFS06812.1"/>
    <property type="molecule type" value="Genomic_DNA"/>
</dbReference>
<dbReference type="AlphaFoldDB" id="A0AAV4I942"/>
<evidence type="ECO:0000313" key="3">
    <source>
        <dbReference type="Proteomes" id="UP000762676"/>
    </source>
</evidence>
<dbReference type="Proteomes" id="UP000762676">
    <property type="component" value="Unassembled WGS sequence"/>
</dbReference>
<keyword evidence="3" id="KW-1185">Reference proteome</keyword>
<feature type="region of interest" description="Disordered" evidence="1">
    <location>
        <begin position="1"/>
        <end position="23"/>
    </location>
</feature>